<dbReference type="OrthoDB" id="9776021at2"/>
<evidence type="ECO:0000313" key="4">
    <source>
        <dbReference type="EMBL" id="OXM50266.1"/>
    </source>
</evidence>
<name>A0A229RUE8_9PSEU</name>
<dbReference type="InterPro" id="IPR006935">
    <property type="entry name" value="Helicase/UvrB_N"/>
</dbReference>
<feature type="domain" description="Helicase C-terminal" evidence="3">
    <location>
        <begin position="277"/>
        <end position="473"/>
    </location>
</feature>
<dbReference type="InterPro" id="IPR005114">
    <property type="entry name" value="Helicase_assoc"/>
</dbReference>
<dbReference type="InterPro" id="IPR001650">
    <property type="entry name" value="Helicase_C-like"/>
</dbReference>
<dbReference type="InterPro" id="IPR050742">
    <property type="entry name" value="Helicase_Restrict-Modif_Enz"/>
</dbReference>
<proteinExistence type="predicted"/>
<dbReference type="PROSITE" id="PS51192">
    <property type="entry name" value="HELICASE_ATP_BIND_1"/>
    <property type="match status" value="1"/>
</dbReference>
<evidence type="ECO:0000259" key="3">
    <source>
        <dbReference type="PROSITE" id="PS51194"/>
    </source>
</evidence>
<dbReference type="GO" id="GO:0005524">
    <property type="term" value="F:ATP binding"/>
    <property type="evidence" value="ECO:0007669"/>
    <property type="project" value="InterPro"/>
</dbReference>
<dbReference type="EMBL" id="NMQT01000102">
    <property type="protein sequence ID" value="OXM50266.1"/>
    <property type="molecule type" value="Genomic_DNA"/>
</dbReference>
<dbReference type="AlphaFoldDB" id="A0A229RUE8"/>
<dbReference type="Pfam" id="PF04851">
    <property type="entry name" value="ResIII"/>
    <property type="match status" value="1"/>
</dbReference>
<evidence type="ECO:0000259" key="2">
    <source>
        <dbReference type="PROSITE" id="PS51192"/>
    </source>
</evidence>
<dbReference type="InterPro" id="IPR014001">
    <property type="entry name" value="Helicase_ATP-bd"/>
</dbReference>
<evidence type="ECO:0008006" key="6">
    <source>
        <dbReference type="Google" id="ProtNLM"/>
    </source>
</evidence>
<dbReference type="Gene3D" id="3.40.50.300">
    <property type="entry name" value="P-loop containing nucleotide triphosphate hydrolases"/>
    <property type="match status" value="2"/>
</dbReference>
<evidence type="ECO:0000256" key="1">
    <source>
        <dbReference type="SAM" id="MobiDB-lite"/>
    </source>
</evidence>
<sequence>MTGRPAHRGTGPRATGRRLRPYQETAVANVETGLAGGGLGQIHLACGTGKTMVCLRGTETLLTGGGLAVVLAPTLALVAQLLHEWRAHAITPFTALAVCSDDTVTDAPVHLGDLGTQSTTDSDTVTAWLTTTSGRRRYVFGTYASAHAVATALRSLSLRADLLVCDEAHHLTGRPGAAIRRVLDHEFLPAHRRLFATATPRDDLRRDATAPLYGMDDETLFGPRLAYYPLHEAIADGWLKDYRVAIIGVTEDQARALLTDDEVDYLDPADSMSLRTLATQIALATACRRHGIRRAISFHHTVSDAQDFARSLPRTLARMPARQRPPGPGEFVAVHAGHTTLQRSMLLDHLRHPPEDGWTVVSNARVLGEGVDIPAVDAVAFAHPRKSPVSIIQAIGRALRGTAEPGTIATIVVPIIVPATADETAVADLDPRDYAALWNILRALRAHDDRLAADLDHARENADPRDYRLPDRISVTLPPGAADHVLAQLTLLTVHQTTSPWTEGLGAARRYHAKFGDLLVPQDFVDVHGFRLGRWIHAQRHSVLTTGQTAALDALGMVWNVFDARWERMFTLAAAFHHAHGHLRLGSTEVVDGENLGAWLVAQRKADRRGTLDPGRRERLTAIGMWWGAFATGLDACDRYLATHGDLDVPAGFVDGEGYPLGRWLAAQKSRNNGTGHPLDPGERAALDSRGILWSKRGRPLTTPETMSLRHIRDQGTSAELNTAIASLVAAGVTQRSIARTLNLSPTAVRKRLHATPRSPPSATPTATAADQQSRDQPGKQTV</sequence>
<feature type="domain" description="Helicase ATP-binding" evidence="2">
    <location>
        <begin position="31"/>
        <end position="218"/>
    </location>
</feature>
<keyword evidence="5" id="KW-1185">Reference proteome</keyword>
<dbReference type="Gene3D" id="6.10.140.530">
    <property type="match status" value="1"/>
</dbReference>
<dbReference type="PANTHER" id="PTHR47396:SF1">
    <property type="entry name" value="ATP-DEPENDENT HELICASE IRC3-RELATED"/>
    <property type="match status" value="1"/>
</dbReference>
<dbReference type="Pfam" id="PF00271">
    <property type="entry name" value="Helicase_C"/>
    <property type="match status" value="1"/>
</dbReference>
<dbReference type="RefSeq" id="WP_093936927.1">
    <property type="nucleotide sequence ID" value="NZ_NMQT01000102.1"/>
</dbReference>
<dbReference type="SUPFAM" id="SSF52540">
    <property type="entry name" value="P-loop containing nucleoside triphosphate hydrolases"/>
    <property type="match status" value="1"/>
</dbReference>
<evidence type="ECO:0000313" key="5">
    <source>
        <dbReference type="Proteomes" id="UP000215223"/>
    </source>
</evidence>
<dbReference type="InterPro" id="IPR027417">
    <property type="entry name" value="P-loop_NTPase"/>
</dbReference>
<feature type="compositionally biased region" description="Basic and acidic residues" evidence="1">
    <location>
        <begin position="773"/>
        <end position="783"/>
    </location>
</feature>
<dbReference type="SMART" id="SM00487">
    <property type="entry name" value="DEXDc"/>
    <property type="match status" value="1"/>
</dbReference>
<dbReference type="GO" id="GO:0016787">
    <property type="term" value="F:hydrolase activity"/>
    <property type="evidence" value="ECO:0007669"/>
    <property type="project" value="InterPro"/>
</dbReference>
<dbReference type="GO" id="GO:0005829">
    <property type="term" value="C:cytosol"/>
    <property type="evidence" value="ECO:0007669"/>
    <property type="project" value="TreeGrafter"/>
</dbReference>
<feature type="region of interest" description="Disordered" evidence="1">
    <location>
        <begin position="752"/>
        <end position="783"/>
    </location>
</feature>
<gene>
    <name evidence="4" type="ORF">CFP71_27930</name>
</gene>
<organism evidence="4 5">
    <name type="scientific">Amycolatopsis thailandensis</name>
    <dbReference type="NCBI Taxonomy" id="589330"/>
    <lineage>
        <taxon>Bacteria</taxon>
        <taxon>Bacillati</taxon>
        <taxon>Actinomycetota</taxon>
        <taxon>Actinomycetes</taxon>
        <taxon>Pseudonocardiales</taxon>
        <taxon>Pseudonocardiaceae</taxon>
        <taxon>Amycolatopsis</taxon>
    </lineage>
</organism>
<dbReference type="Proteomes" id="UP000215223">
    <property type="component" value="Unassembled WGS sequence"/>
</dbReference>
<comment type="caution">
    <text evidence="4">The sequence shown here is derived from an EMBL/GenBank/DDBJ whole genome shotgun (WGS) entry which is preliminary data.</text>
</comment>
<reference evidence="4 5" key="1">
    <citation type="submission" date="2017-07" db="EMBL/GenBank/DDBJ databases">
        <title>Amycolatopsis thailandensis Genome sequencing and assembly.</title>
        <authorList>
            <person name="Kaur N."/>
            <person name="Mayilraj S."/>
        </authorList>
    </citation>
    <scope>NUCLEOTIDE SEQUENCE [LARGE SCALE GENOMIC DNA]</scope>
    <source>
        <strain evidence="4 5">JCM 16380</strain>
    </source>
</reference>
<dbReference type="GO" id="GO:0003677">
    <property type="term" value="F:DNA binding"/>
    <property type="evidence" value="ECO:0007669"/>
    <property type="project" value="InterPro"/>
</dbReference>
<dbReference type="CDD" id="cd18785">
    <property type="entry name" value="SF2_C"/>
    <property type="match status" value="1"/>
</dbReference>
<dbReference type="SMART" id="SM00490">
    <property type="entry name" value="HELICc"/>
    <property type="match status" value="1"/>
</dbReference>
<dbReference type="Pfam" id="PF03457">
    <property type="entry name" value="HA"/>
    <property type="match status" value="3"/>
</dbReference>
<dbReference type="PROSITE" id="PS51194">
    <property type="entry name" value="HELICASE_CTER"/>
    <property type="match status" value="1"/>
</dbReference>
<dbReference type="PANTHER" id="PTHR47396">
    <property type="entry name" value="TYPE I RESTRICTION ENZYME ECOKI R PROTEIN"/>
    <property type="match status" value="1"/>
</dbReference>
<protein>
    <recommendedName>
        <fullName evidence="6">Helicase</fullName>
    </recommendedName>
</protein>
<accession>A0A229RUE8</accession>